<comment type="caution">
    <text evidence="5">The sequence shown here is derived from an EMBL/GenBank/DDBJ whole genome shotgun (WGS) entry which is preliminary data.</text>
</comment>
<dbReference type="AlphaFoldDB" id="A0A161YGI0"/>
<evidence type="ECO:0000256" key="3">
    <source>
        <dbReference type="ARBA" id="ARBA00023163"/>
    </source>
</evidence>
<protein>
    <submittedName>
        <fullName evidence="5">FCD domain protein</fullName>
    </submittedName>
</protein>
<keyword evidence="6" id="KW-1185">Reference proteome</keyword>
<evidence type="ECO:0000256" key="1">
    <source>
        <dbReference type="ARBA" id="ARBA00023015"/>
    </source>
</evidence>
<dbReference type="Proteomes" id="UP000076603">
    <property type="component" value="Unassembled WGS sequence"/>
</dbReference>
<dbReference type="SUPFAM" id="SSF48008">
    <property type="entry name" value="GntR ligand-binding domain-like"/>
    <property type="match status" value="1"/>
</dbReference>
<dbReference type="PATRIC" id="fig|1121326.3.peg.5550"/>
<evidence type="ECO:0000256" key="2">
    <source>
        <dbReference type="ARBA" id="ARBA00023125"/>
    </source>
</evidence>
<evidence type="ECO:0000313" key="5">
    <source>
        <dbReference type="EMBL" id="KZL89262.1"/>
    </source>
</evidence>
<evidence type="ECO:0000259" key="4">
    <source>
        <dbReference type="Pfam" id="PF07729"/>
    </source>
</evidence>
<dbReference type="OrthoDB" id="368823at2"/>
<name>A0A161YGI0_9CLOT</name>
<evidence type="ECO:0000313" key="6">
    <source>
        <dbReference type="Proteomes" id="UP000076603"/>
    </source>
</evidence>
<accession>A0A161YGI0</accession>
<keyword evidence="2" id="KW-0238">DNA-binding</keyword>
<dbReference type="InterPro" id="IPR008920">
    <property type="entry name" value="TF_FadR/GntR_C"/>
</dbReference>
<keyword evidence="3" id="KW-0804">Transcription</keyword>
<dbReference type="GO" id="GO:0003677">
    <property type="term" value="F:DNA binding"/>
    <property type="evidence" value="ECO:0007669"/>
    <property type="project" value="UniProtKB-KW"/>
</dbReference>
<dbReference type="EMBL" id="LWAE01000010">
    <property type="protein sequence ID" value="KZL89262.1"/>
    <property type="molecule type" value="Genomic_DNA"/>
</dbReference>
<dbReference type="Gene3D" id="1.20.120.530">
    <property type="entry name" value="GntR ligand-binding domain-like"/>
    <property type="match status" value="1"/>
</dbReference>
<feature type="domain" description="GntR C-terminal" evidence="4">
    <location>
        <begin position="2"/>
        <end position="104"/>
    </location>
</feature>
<proteinExistence type="predicted"/>
<keyword evidence="1" id="KW-0805">Transcription regulation</keyword>
<organism evidence="5 6">
    <name type="scientific">Clostridium magnum DSM 2767</name>
    <dbReference type="NCBI Taxonomy" id="1121326"/>
    <lineage>
        <taxon>Bacteria</taxon>
        <taxon>Bacillati</taxon>
        <taxon>Bacillota</taxon>
        <taxon>Clostridia</taxon>
        <taxon>Eubacteriales</taxon>
        <taxon>Clostridiaceae</taxon>
        <taxon>Clostridium</taxon>
    </lineage>
</organism>
<gene>
    <name evidence="5" type="ORF">CLMAG_54800</name>
</gene>
<dbReference type="InterPro" id="IPR011711">
    <property type="entry name" value="GntR_C"/>
</dbReference>
<dbReference type="STRING" id="1121326.CLMAG_54800"/>
<reference evidence="5 6" key="1">
    <citation type="submission" date="2016-04" db="EMBL/GenBank/DDBJ databases">
        <title>Genome sequence of Clostridium magnum DSM 2767.</title>
        <authorList>
            <person name="Poehlein A."/>
            <person name="Uhlig R."/>
            <person name="Fischer R."/>
            <person name="Bahl H."/>
            <person name="Daniel R."/>
        </authorList>
    </citation>
    <scope>NUCLEOTIDE SEQUENCE [LARGE SCALE GENOMIC DNA]</scope>
    <source>
        <strain evidence="5 6">DSM 2767</strain>
    </source>
</reference>
<dbReference type="Pfam" id="PF07729">
    <property type="entry name" value="FCD"/>
    <property type="match status" value="1"/>
</dbReference>
<sequence>MLAVCEAAENISENHLKKMNELLKKMKIVAESGFKEEFTELDIADNSLLDKMWNMVNLGQWTFITANISKKSLAELAGRHELLFQSLKERDSEKASQYVKNHIEELCEEILTKVEDL</sequence>